<dbReference type="PANTHER" id="PTHR31776:SF26">
    <property type="entry name" value="SECRETED ARABINOSIDASE"/>
    <property type="match status" value="1"/>
</dbReference>
<proteinExistence type="predicted"/>
<name>A0A060BYT2_9BIFI</name>
<evidence type="ECO:0000313" key="1">
    <source>
        <dbReference type="EMBL" id="AIA85915.1"/>
    </source>
</evidence>
<dbReference type="GO" id="GO:0046556">
    <property type="term" value="F:alpha-L-arabinofuranosidase activity"/>
    <property type="evidence" value="ECO:0007669"/>
    <property type="project" value="TreeGrafter"/>
</dbReference>
<protein>
    <submittedName>
        <fullName evidence="1">CAZy families GH51 protein</fullName>
    </submittedName>
</protein>
<organism evidence="1">
    <name type="scientific">uncultured Bifidobacterium sp</name>
    <dbReference type="NCBI Taxonomy" id="165187"/>
    <lineage>
        <taxon>Bacteria</taxon>
        <taxon>Bacillati</taxon>
        <taxon>Actinomycetota</taxon>
        <taxon>Actinomycetes</taxon>
        <taxon>Bifidobacteriales</taxon>
        <taxon>Bifidobacteriaceae</taxon>
        <taxon>Bifidobacterium</taxon>
        <taxon>environmental samples</taxon>
    </lineage>
</organism>
<dbReference type="AlphaFoldDB" id="A0A060BYT2"/>
<dbReference type="PANTHER" id="PTHR31776">
    <property type="entry name" value="ALPHA-L-ARABINOFURANOSIDASE 1"/>
    <property type="match status" value="1"/>
</dbReference>
<dbReference type="EMBL" id="KF118653">
    <property type="protein sequence ID" value="AIA85915.1"/>
    <property type="molecule type" value="Genomic_DNA"/>
</dbReference>
<reference evidence="1" key="1">
    <citation type="journal article" date="2013" name="Environ. Microbiol.">
        <title>Seasonally variable intestinal metagenomes of the red palm weevil (Rhynchophorus ferrugineus).</title>
        <authorList>
            <person name="Jia S."/>
            <person name="Zhang X."/>
            <person name="Zhang G."/>
            <person name="Yin A."/>
            <person name="Zhang S."/>
            <person name="Li F."/>
            <person name="Wang L."/>
            <person name="Zhao D."/>
            <person name="Yun Q."/>
            <person name="Tala"/>
            <person name="Wang J."/>
            <person name="Sun G."/>
            <person name="Baabdullah M."/>
            <person name="Yu X."/>
            <person name="Hu S."/>
            <person name="Al-Mssallem I.S."/>
            <person name="Yu J."/>
        </authorList>
    </citation>
    <scope>NUCLEOTIDE SEQUENCE</scope>
</reference>
<dbReference type="InterPro" id="IPR051563">
    <property type="entry name" value="Glycosyl_Hydrolase_51"/>
</dbReference>
<accession>A0A060BYT2</accession>
<sequence>MDAVVDVPVVIGDGSRKGIRMNDTIMVHDLRRGPHAISRDLWGVFFEDISYAADGGLASEMVQNGAFEYCREDSPSWSTFTAWSKICPSDGAAAFGVRTRDCVAEENPHYVAVEVPDGVPEGSVALENTGFDGMVLNSGEIYHFRSGPVP</sequence>